<keyword evidence="12" id="KW-1185">Reference proteome</keyword>
<evidence type="ECO:0000256" key="4">
    <source>
        <dbReference type="ARBA" id="ARBA00020295"/>
    </source>
</evidence>
<evidence type="ECO:0000256" key="9">
    <source>
        <dbReference type="ARBA" id="ARBA00031501"/>
    </source>
</evidence>
<accession>A0A1U7J368</accession>
<comment type="caution">
    <text evidence="11">The sequence shown here is derived from an EMBL/GenBank/DDBJ whole genome shotgun (WGS) entry which is preliminary data.</text>
</comment>
<evidence type="ECO:0000313" key="12">
    <source>
        <dbReference type="Proteomes" id="UP000185557"/>
    </source>
</evidence>
<reference evidence="11 12" key="1">
    <citation type="submission" date="2016-11" db="EMBL/GenBank/DDBJ databases">
        <title>Draft Genome Sequences of Nine Cyanobacterial Strains from Diverse Habitats.</title>
        <authorList>
            <person name="Zhu T."/>
            <person name="Hou S."/>
            <person name="Lu X."/>
            <person name="Hess W.R."/>
        </authorList>
    </citation>
    <scope>NUCLEOTIDE SEQUENCE [LARGE SCALE GENOMIC DNA]</scope>
    <source>
        <strain evidence="11 12">NIES-30</strain>
    </source>
</reference>
<dbReference type="OrthoDB" id="9811841at2"/>
<dbReference type="NCBIfam" id="NF011080">
    <property type="entry name" value="PRK14508.1-3"/>
    <property type="match status" value="1"/>
</dbReference>
<evidence type="ECO:0000256" key="1">
    <source>
        <dbReference type="ARBA" id="ARBA00000439"/>
    </source>
</evidence>
<dbReference type="PANTHER" id="PTHR32438:SF5">
    <property type="entry name" value="4-ALPHA-GLUCANOTRANSFERASE DPE1, CHLOROPLASTIC_AMYLOPLASTIC"/>
    <property type="match status" value="1"/>
</dbReference>
<keyword evidence="7 10" id="KW-0119">Carbohydrate metabolism</keyword>
<sequence>MPFPRASGILLHPTSLPSRFGIGDLGPEAYRFVDFLAATRQHLWQVLPLGPTGHGNSPYLCYSAMAGNPLLISLEELCEHSLLYPDELHELEHFSPHQVDFDQVMPIKMRLLERAATRFDDVASAEDRAALAQFSEECHFWVDEFAFFMALKNAHGGAGWTEWPRDIARREPEAMAEWREKLASDIFCHKFLQFEFHRQWQALRQYARDRQIQIIGDIPIYVAHDSVDVWAYPENFMLDEETLAPAQMAGVPPDYFSETGQLWGNPTYNWEVLKKSGFNWWIQRINALLGYVDIIRVDHFRGLQAYWSVPAGETTAIHGQWVEAPGTELFEAIRQTFGKLPVMAEDLGMITPEVEALRDEFEFPGMKILHFAFGGGSDNPYLPFNYVENSVVYTGTHDNDTTVGWFEKMPDYERDRLQQYLGCISPEGIHWSLIRLALLSVSNQAIIPLQDLLGYGSDCRMNTPGLSDGNWGWRYEAKVLTDEVSDRLRSLTELSNRATASMD</sequence>
<organism evidence="11 12">
    <name type="scientific">Phormidium tenue NIES-30</name>
    <dbReference type="NCBI Taxonomy" id="549789"/>
    <lineage>
        <taxon>Bacteria</taxon>
        <taxon>Bacillati</taxon>
        <taxon>Cyanobacteriota</taxon>
        <taxon>Cyanophyceae</taxon>
        <taxon>Oscillatoriophycideae</taxon>
        <taxon>Oscillatoriales</taxon>
        <taxon>Oscillatoriaceae</taxon>
        <taxon>Phormidium</taxon>
    </lineage>
</organism>
<dbReference type="STRING" id="549789.NIES30_16230"/>
<dbReference type="EC" id="2.4.1.25" evidence="3 10"/>
<keyword evidence="5 10" id="KW-0328">Glycosyltransferase</keyword>
<dbReference type="Gene3D" id="3.20.20.80">
    <property type="entry name" value="Glycosidases"/>
    <property type="match status" value="1"/>
</dbReference>
<evidence type="ECO:0000256" key="2">
    <source>
        <dbReference type="ARBA" id="ARBA00005684"/>
    </source>
</evidence>
<evidence type="ECO:0000256" key="10">
    <source>
        <dbReference type="RuleBase" id="RU361207"/>
    </source>
</evidence>
<dbReference type="AlphaFoldDB" id="A0A1U7J368"/>
<dbReference type="SUPFAM" id="SSF51445">
    <property type="entry name" value="(Trans)glycosidases"/>
    <property type="match status" value="1"/>
</dbReference>
<evidence type="ECO:0000256" key="6">
    <source>
        <dbReference type="ARBA" id="ARBA00022679"/>
    </source>
</evidence>
<name>A0A1U7J368_9CYAN</name>
<keyword evidence="6 10" id="KW-0808">Transferase</keyword>
<proteinExistence type="inferred from homology"/>
<evidence type="ECO:0000256" key="5">
    <source>
        <dbReference type="ARBA" id="ARBA00022676"/>
    </source>
</evidence>
<dbReference type="NCBIfam" id="TIGR00217">
    <property type="entry name" value="malQ"/>
    <property type="match status" value="1"/>
</dbReference>
<evidence type="ECO:0000313" key="11">
    <source>
        <dbReference type="EMBL" id="OKH46642.1"/>
    </source>
</evidence>
<evidence type="ECO:0000256" key="7">
    <source>
        <dbReference type="ARBA" id="ARBA00023277"/>
    </source>
</evidence>
<protein>
    <recommendedName>
        <fullName evidence="4 10">4-alpha-glucanotransferase</fullName>
        <ecNumber evidence="3 10">2.4.1.25</ecNumber>
    </recommendedName>
    <alternativeName>
        <fullName evidence="8 10">Amylomaltase</fullName>
    </alternativeName>
    <alternativeName>
        <fullName evidence="9 10">Disproportionating enzyme</fullName>
    </alternativeName>
</protein>
<evidence type="ECO:0000256" key="8">
    <source>
        <dbReference type="ARBA" id="ARBA00031423"/>
    </source>
</evidence>
<dbReference type="Pfam" id="PF02446">
    <property type="entry name" value="Glyco_hydro_77"/>
    <property type="match status" value="1"/>
</dbReference>
<dbReference type="GO" id="GO:0004134">
    <property type="term" value="F:4-alpha-glucanotransferase activity"/>
    <property type="evidence" value="ECO:0007669"/>
    <property type="project" value="UniProtKB-EC"/>
</dbReference>
<gene>
    <name evidence="11" type="ORF">NIES30_16230</name>
</gene>
<dbReference type="NCBIfam" id="NF011079">
    <property type="entry name" value="PRK14508.1-2"/>
    <property type="match status" value="1"/>
</dbReference>
<dbReference type="PANTHER" id="PTHR32438">
    <property type="entry name" value="4-ALPHA-GLUCANOTRANSFERASE DPE1, CHLOROPLASTIC/AMYLOPLASTIC"/>
    <property type="match status" value="1"/>
</dbReference>
<comment type="similarity">
    <text evidence="2 10">Belongs to the disproportionating enzyme family.</text>
</comment>
<evidence type="ECO:0000256" key="3">
    <source>
        <dbReference type="ARBA" id="ARBA00012560"/>
    </source>
</evidence>
<comment type="catalytic activity">
    <reaction evidence="1 10">
        <text>Transfers a segment of a (1-&gt;4)-alpha-D-glucan to a new position in an acceptor, which may be glucose or a (1-&gt;4)-alpha-D-glucan.</text>
        <dbReference type="EC" id="2.4.1.25"/>
    </reaction>
</comment>
<dbReference type="GO" id="GO:0005975">
    <property type="term" value="P:carbohydrate metabolic process"/>
    <property type="evidence" value="ECO:0007669"/>
    <property type="project" value="InterPro"/>
</dbReference>
<dbReference type="EMBL" id="MRCG01000012">
    <property type="protein sequence ID" value="OKH46642.1"/>
    <property type="molecule type" value="Genomic_DNA"/>
</dbReference>
<dbReference type="InterPro" id="IPR003385">
    <property type="entry name" value="Glyco_hydro_77"/>
</dbReference>
<dbReference type="InterPro" id="IPR017853">
    <property type="entry name" value="GH"/>
</dbReference>
<dbReference type="Proteomes" id="UP000185557">
    <property type="component" value="Unassembled WGS sequence"/>
</dbReference>